<dbReference type="NCBIfam" id="NF003717">
    <property type="entry name" value="PRK05327.1"/>
    <property type="match status" value="1"/>
</dbReference>
<evidence type="ECO:0000259" key="8">
    <source>
        <dbReference type="SMART" id="SM00363"/>
    </source>
</evidence>
<evidence type="ECO:0000256" key="6">
    <source>
        <dbReference type="ARBA" id="ARBA00035254"/>
    </source>
</evidence>
<dbReference type="CDD" id="cd00165">
    <property type="entry name" value="S4"/>
    <property type="match status" value="1"/>
</dbReference>
<keyword evidence="5" id="KW-0687">Ribonucleoprotein</keyword>
<dbReference type="Proteomes" id="UP000178835">
    <property type="component" value="Unassembled WGS sequence"/>
</dbReference>
<dbReference type="InterPro" id="IPR022801">
    <property type="entry name" value="Ribosomal_uS4"/>
</dbReference>
<dbReference type="GO" id="GO:0015935">
    <property type="term" value="C:small ribosomal subunit"/>
    <property type="evidence" value="ECO:0007669"/>
    <property type="project" value="TreeGrafter"/>
</dbReference>
<dbReference type="AlphaFoldDB" id="A0A1G2HEF6"/>
<feature type="domain" description="RNA-binding S4" evidence="8">
    <location>
        <begin position="53"/>
        <end position="124"/>
    </location>
</feature>
<keyword evidence="4" id="KW-0689">Ribosomal protein</keyword>
<evidence type="ECO:0000256" key="7">
    <source>
        <dbReference type="PROSITE-ProRule" id="PRU00182"/>
    </source>
</evidence>
<dbReference type="Gene3D" id="1.10.1050.10">
    <property type="entry name" value="Ribosomal Protein S4 Delta 41, Chain A, domain 1"/>
    <property type="match status" value="1"/>
</dbReference>
<evidence type="ECO:0000256" key="4">
    <source>
        <dbReference type="ARBA" id="ARBA00022980"/>
    </source>
</evidence>
<dbReference type="PANTHER" id="PTHR11831:SF4">
    <property type="entry name" value="SMALL RIBOSOMAL SUBUNIT PROTEIN US4M"/>
    <property type="match status" value="1"/>
</dbReference>
<dbReference type="EMBL" id="MHOH01000011">
    <property type="protein sequence ID" value="OGZ60866.1"/>
    <property type="molecule type" value="Genomic_DNA"/>
</dbReference>
<evidence type="ECO:0000259" key="9">
    <source>
        <dbReference type="SMART" id="SM01390"/>
    </source>
</evidence>
<sequence>MAQQGAPKKKSEYGLQLEEKQKIRTEYGLRERQFRGYFDKGQKPDGIFSLLESRLDSVVYASGMTSTRRMARQIVSHGHVLVNGRKMTIASHQVKIGDTISIKDPSRQKGMFSDYEARIKKYETPRWLLLDKKKMEVQKKAAPEIKEQIQPFNFQTVVEFYSR</sequence>
<dbReference type="SMART" id="SM01390">
    <property type="entry name" value="Ribosomal_S4"/>
    <property type="match status" value="1"/>
</dbReference>
<dbReference type="SMART" id="SM00363">
    <property type="entry name" value="S4"/>
    <property type="match status" value="1"/>
</dbReference>
<feature type="domain" description="Small ribosomal subunit protein uS4 N-terminal" evidence="9">
    <location>
        <begin position="2"/>
        <end position="52"/>
    </location>
</feature>
<dbReference type="PROSITE" id="PS50889">
    <property type="entry name" value="S4"/>
    <property type="match status" value="1"/>
</dbReference>
<dbReference type="GO" id="GO:0042274">
    <property type="term" value="P:ribosomal small subunit biogenesis"/>
    <property type="evidence" value="ECO:0007669"/>
    <property type="project" value="TreeGrafter"/>
</dbReference>
<evidence type="ECO:0000256" key="1">
    <source>
        <dbReference type="ARBA" id="ARBA00007465"/>
    </source>
</evidence>
<dbReference type="FunFam" id="3.10.290.10:FF:000001">
    <property type="entry name" value="30S ribosomal protein S4"/>
    <property type="match status" value="1"/>
</dbReference>
<dbReference type="PANTHER" id="PTHR11831">
    <property type="entry name" value="30S 40S RIBOSOMAL PROTEIN"/>
    <property type="match status" value="1"/>
</dbReference>
<evidence type="ECO:0000256" key="5">
    <source>
        <dbReference type="ARBA" id="ARBA00023274"/>
    </source>
</evidence>
<dbReference type="Pfam" id="PF00163">
    <property type="entry name" value="Ribosomal_S4"/>
    <property type="match status" value="1"/>
</dbReference>
<evidence type="ECO:0000313" key="10">
    <source>
        <dbReference type="EMBL" id="OGZ60866.1"/>
    </source>
</evidence>
<dbReference type="GO" id="GO:0019843">
    <property type="term" value="F:rRNA binding"/>
    <property type="evidence" value="ECO:0007669"/>
    <property type="project" value="UniProtKB-KW"/>
</dbReference>
<keyword evidence="2" id="KW-0699">rRNA-binding</keyword>
<dbReference type="Pfam" id="PF01479">
    <property type="entry name" value="S4"/>
    <property type="match status" value="1"/>
</dbReference>
<accession>A0A1G2HEF6</accession>
<dbReference type="SUPFAM" id="SSF55174">
    <property type="entry name" value="Alpha-L RNA-binding motif"/>
    <property type="match status" value="1"/>
</dbReference>
<keyword evidence="3 7" id="KW-0694">RNA-binding</keyword>
<evidence type="ECO:0000256" key="3">
    <source>
        <dbReference type="ARBA" id="ARBA00022884"/>
    </source>
</evidence>
<dbReference type="InterPro" id="IPR002942">
    <property type="entry name" value="S4_RNA-bd"/>
</dbReference>
<comment type="caution">
    <text evidence="10">The sequence shown here is derived from an EMBL/GenBank/DDBJ whole genome shotgun (WGS) entry which is preliminary data.</text>
</comment>
<evidence type="ECO:0000256" key="2">
    <source>
        <dbReference type="ARBA" id="ARBA00022730"/>
    </source>
</evidence>
<organism evidence="10 11">
    <name type="scientific">Candidatus Spechtbacteria bacterium RIFCSPLOWO2_01_FULL_43_12</name>
    <dbReference type="NCBI Taxonomy" id="1802162"/>
    <lineage>
        <taxon>Bacteria</taxon>
        <taxon>Candidatus Spechtiibacteriota</taxon>
    </lineage>
</organism>
<comment type="similarity">
    <text evidence="1">Belongs to the universal ribosomal protein uS4 family.</text>
</comment>
<proteinExistence type="inferred from homology"/>
<dbReference type="Gene3D" id="3.10.290.10">
    <property type="entry name" value="RNA-binding S4 domain"/>
    <property type="match status" value="1"/>
</dbReference>
<dbReference type="InterPro" id="IPR001912">
    <property type="entry name" value="Ribosomal_uS4_N"/>
</dbReference>
<name>A0A1G2HEF6_9BACT</name>
<evidence type="ECO:0000313" key="11">
    <source>
        <dbReference type="Proteomes" id="UP000178835"/>
    </source>
</evidence>
<dbReference type="GO" id="GO:0003735">
    <property type="term" value="F:structural constituent of ribosome"/>
    <property type="evidence" value="ECO:0007669"/>
    <property type="project" value="TreeGrafter"/>
</dbReference>
<gene>
    <name evidence="10" type="ORF">A2919_02345</name>
</gene>
<dbReference type="InterPro" id="IPR036986">
    <property type="entry name" value="S4_RNA-bd_sf"/>
</dbReference>
<protein>
    <recommendedName>
        <fullName evidence="6">Small ribosomal subunit protein uS4</fullName>
    </recommendedName>
</protein>
<reference evidence="10 11" key="1">
    <citation type="journal article" date="2016" name="Nat. Commun.">
        <title>Thousands of microbial genomes shed light on interconnected biogeochemical processes in an aquifer system.</title>
        <authorList>
            <person name="Anantharaman K."/>
            <person name="Brown C.T."/>
            <person name="Hug L.A."/>
            <person name="Sharon I."/>
            <person name="Castelle C.J."/>
            <person name="Probst A.J."/>
            <person name="Thomas B.C."/>
            <person name="Singh A."/>
            <person name="Wilkins M.J."/>
            <person name="Karaoz U."/>
            <person name="Brodie E.L."/>
            <person name="Williams K.H."/>
            <person name="Hubbard S.S."/>
            <person name="Banfield J.F."/>
        </authorList>
    </citation>
    <scope>NUCLEOTIDE SEQUENCE [LARGE SCALE GENOMIC DNA]</scope>
</reference>